<proteinExistence type="inferred from homology"/>
<dbReference type="Proteomes" id="UP000215224">
    <property type="component" value="Chromosome"/>
</dbReference>
<gene>
    <name evidence="6" type="ORF">BC6307_10950</name>
</gene>
<dbReference type="InterPro" id="IPR015422">
    <property type="entry name" value="PyrdxlP-dep_Trfase_small"/>
</dbReference>
<accession>A0A223KQL5</accession>
<dbReference type="InterPro" id="IPR005814">
    <property type="entry name" value="Aminotrans_3"/>
</dbReference>
<dbReference type="PIRSF" id="PIRSF000521">
    <property type="entry name" value="Transaminase_4ab_Lys_Orn"/>
    <property type="match status" value="1"/>
</dbReference>
<keyword evidence="3 6" id="KW-0808">Transferase</keyword>
<evidence type="ECO:0000256" key="1">
    <source>
        <dbReference type="ARBA" id="ARBA00008954"/>
    </source>
</evidence>
<dbReference type="InterPro" id="IPR015421">
    <property type="entry name" value="PyrdxlP-dep_Trfase_major"/>
</dbReference>
<evidence type="ECO:0000256" key="4">
    <source>
        <dbReference type="ARBA" id="ARBA00022898"/>
    </source>
</evidence>
<evidence type="ECO:0000256" key="5">
    <source>
        <dbReference type="RuleBase" id="RU003560"/>
    </source>
</evidence>
<dbReference type="RefSeq" id="WP_066419658.1">
    <property type="nucleotide sequence ID" value="NZ_CP018866.1"/>
</dbReference>
<dbReference type="SUPFAM" id="SSF53383">
    <property type="entry name" value="PLP-dependent transferases"/>
    <property type="match status" value="1"/>
</dbReference>
<keyword evidence="7" id="KW-1185">Reference proteome</keyword>
<keyword evidence="2 6" id="KW-0032">Aminotransferase</keyword>
<evidence type="ECO:0000256" key="3">
    <source>
        <dbReference type="ARBA" id="ARBA00022679"/>
    </source>
</evidence>
<dbReference type="KEGG" id="bcoh:BC6307_10950"/>
<name>A0A223KQL5_9BACI</name>
<reference evidence="6 7" key="1">
    <citation type="submission" date="2016-12" db="EMBL/GenBank/DDBJ databases">
        <title>The whole genome sequencing and assembly of Bacillus cohnii DSM 6307T strain.</title>
        <authorList>
            <person name="Lee Y.-J."/>
            <person name="Yi H."/>
            <person name="Bahn Y.-S."/>
            <person name="Kim J.F."/>
            <person name="Lee D.-W."/>
        </authorList>
    </citation>
    <scope>NUCLEOTIDE SEQUENCE [LARGE SCALE GENOMIC DNA]</scope>
    <source>
        <strain evidence="6 7">DSM 6307</strain>
    </source>
</reference>
<dbReference type="PANTHER" id="PTHR43094">
    <property type="entry name" value="AMINOTRANSFERASE"/>
    <property type="match status" value="1"/>
</dbReference>
<dbReference type="GO" id="GO:0030170">
    <property type="term" value="F:pyridoxal phosphate binding"/>
    <property type="evidence" value="ECO:0007669"/>
    <property type="project" value="InterPro"/>
</dbReference>
<dbReference type="STRING" id="1314751.GCA_001591425_03766"/>
<keyword evidence="4 5" id="KW-0663">Pyridoxal phosphate</keyword>
<dbReference type="Pfam" id="PF00202">
    <property type="entry name" value="Aminotran_3"/>
    <property type="match status" value="1"/>
</dbReference>
<sequence length="447" mass="49126">MEPSYLIKPLLDKDYPVISHGEGIYLYDIAGNKYLDGCSGAVTASIGHNIQSVIEAMMDQASKVSFVYRSQFTSEPSEKLATKLMEISPGDVNWSFFVNSGTEAIETAMKIAIQHWQEIGLPQKTKVISRWNSYHGITIGALSLSGFTTRRERFESLLEKSPIVEPPYCYRCPFEDTYPNCQLKCATDLERAILDVGPDSIAAFIAEPIVGAAAGAITPPDGYYEKIREICNTYNILFIADEVMSGIGRTGEMFAINHWKVVPDIICIGKGMSAGYTPIAATLVSNKVIDPILRGSKIIMSGHTYSANPQSTAVSLAVLQYIEQNNLVEHAAIIGDYLFEKLQKLKNAYKIIGDVRGKGLFIGIELVADKVKKYPFSFEKAVTKRLVEIAQWNGLLIYPANAGIDNNGGDAFIIAPPLTITEKQVDDLVTLLDKSLKQLESEMLSGV</sequence>
<dbReference type="NCBIfam" id="NF005375">
    <property type="entry name" value="PRK06917.1"/>
    <property type="match status" value="1"/>
</dbReference>
<dbReference type="FunFam" id="3.40.640.10:FF:000014">
    <property type="entry name" value="Adenosylmethionine-8-amino-7-oxononanoate aminotransferase, probable"/>
    <property type="match status" value="1"/>
</dbReference>
<evidence type="ECO:0000313" key="7">
    <source>
        <dbReference type="Proteomes" id="UP000215224"/>
    </source>
</evidence>
<dbReference type="Gene3D" id="3.40.640.10">
    <property type="entry name" value="Type I PLP-dependent aspartate aminotransferase-like (Major domain)"/>
    <property type="match status" value="1"/>
</dbReference>
<dbReference type="InterPro" id="IPR015424">
    <property type="entry name" value="PyrdxlP-dep_Trfase"/>
</dbReference>
<dbReference type="AlphaFoldDB" id="A0A223KQL5"/>
<comment type="similarity">
    <text evidence="1 5">Belongs to the class-III pyridoxal-phosphate-dependent aminotransferase family.</text>
</comment>
<dbReference type="PANTHER" id="PTHR43094:SF1">
    <property type="entry name" value="AMINOTRANSFERASE CLASS-III"/>
    <property type="match status" value="1"/>
</dbReference>
<dbReference type="PROSITE" id="PS00600">
    <property type="entry name" value="AA_TRANSFER_CLASS_3"/>
    <property type="match status" value="1"/>
</dbReference>
<dbReference type="EMBL" id="CP018866">
    <property type="protein sequence ID" value="AST91759.1"/>
    <property type="molecule type" value="Genomic_DNA"/>
</dbReference>
<dbReference type="GO" id="GO:0008483">
    <property type="term" value="F:transaminase activity"/>
    <property type="evidence" value="ECO:0007669"/>
    <property type="project" value="UniProtKB-KW"/>
</dbReference>
<evidence type="ECO:0000313" key="6">
    <source>
        <dbReference type="EMBL" id="AST91759.1"/>
    </source>
</evidence>
<dbReference type="CDD" id="cd00610">
    <property type="entry name" value="OAT_like"/>
    <property type="match status" value="1"/>
</dbReference>
<dbReference type="Gene3D" id="3.90.1150.10">
    <property type="entry name" value="Aspartate Aminotransferase, domain 1"/>
    <property type="match status" value="1"/>
</dbReference>
<organism evidence="6 7">
    <name type="scientific">Sutcliffiella cohnii</name>
    <dbReference type="NCBI Taxonomy" id="33932"/>
    <lineage>
        <taxon>Bacteria</taxon>
        <taxon>Bacillati</taxon>
        <taxon>Bacillota</taxon>
        <taxon>Bacilli</taxon>
        <taxon>Bacillales</taxon>
        <taxon>Bacillaceae</taxon>
        <taxon>Sutcliffiella</taxon>
    </lineage>
</organism>
<evidence type="ECO:0000256" key="2">
    <source>
        <dbReference type="ARBA" id="ARBA00022576"/>
    </source>
</evidence>
<protein>
    <submittedName>
        <fullName evidence="6">Aspartate aminotransferase family protein</fullName>
    </submittedName>
</protein>
<dbReference type="InterPro" id="IPR049704">
    <property type="entry name" value="Aminotrans_3_PPA_site"/>
</dbReference>